<dbReference type="SMART" id="SM00388">
    <property type="entry name" value="HisKA"/>
    <property type="match status" value="1"/>
</dbReference>
<dbReference type="Gene3D" id="1.10.287.130">
    <property type="match status" value="1"/>
</dbReference>
<evidence type="ECO:0000259" key="9">
    <source>
        <dbReference type="PROSITE" id="PS50109"/>
    </source>
</evidence>
<evidence type="ECO:0000256" key="4">
    <source>
        <dbReference type="ARBA" id="ARBA00022553"/>
    </source>
</evidence>
<reference evidence="10 11" key="1">
    <citation type="submission" date="2021-10" db="EMBL/GenBank/DDBJ databases">
        <title>Collection of gut derived symbiotic bacterial strains cultured from healthy donors.</title>
        <authorList>
            <person name="Lin H."/>
            <person name="Littmann E."/>
            <person name="Kohout C."/>
            <person name="Pamer E.G."/>
        </authorList>
    </citation>
    <scope>NUCLEOTIDE SEQUENCE [LARGE SCALE GENOMIC DNA]</scope>
    <source>
        <strain evidence="10 11">DFI.1.165</strain>
    </source>
</reference>
<evidence type="ECO:0000256" key="1">
    <source>
        <dbReference type="ARBA" id="ARBA00000085"/>
    </source>
</evidence>
<dbReference type="SUPFAM" id="SSF47384">
    <property type="entry name" value="Homodimeric domain of signal transducing histidine kinase"/>
    <property type="match status" value="1"/>
</dbReference>
<keyword evidence="6 10" id="KW-0418">Kinase</keyword>
<evidence type="ECO:0000256" key="2">
    <source>
        <dbReference type="ARBA" id="ARBA00004370"/>
    </source>
</evidence>
<evidence type="ECO:0000256" key="6">
    <source>
        <dbReference type="ARBA" id="ARBA00022777"/>
    </source>
</evidence>
<feature type="domain" description="Histidine kinase" evidence="9">
    <location>
        <begin position="252"/>
        <end position="470"/>
    </location>
</feature>
<dbReference type="InterPro" id="IPR036890">
    <property type="entry name" value="HATPase_C_sf"/>
</dbReference>
<dbReference type="EMBL" id="JAJCIS010000003">
    <property type="protein sequence ID" value="MCB7387295.1"/>
    <property type="molecule type" value="Genomic_DNA"/>
</dbReference>
<evidence type="ECO:0000313" key="10">
    <source>
        <dbReference type="EMBL" id="MCB7387295.1"/>
    </source>
</evidence>
<comment type="catalytic activity">
    <reaction evidence="1">
        <text>ATP + protein L-histidine = ADP + protein N-phospho-L-histidine.</text>
        <dbReference type="EC" id="2.7.13.3"/>
    </reaction>
</comment>
<dbReference type="InterPro" id="IPR003594">
    <property type="entry name" value="HATPase_dom"/>
</dbReference>
<keyword evidence="7" id="KW-0902">Two-component regulatory system</keyword>
<comment type="subcellular location">
    <subcellularLocation>
        <location evidence="2">Membrane</location>
    </subcellularLocation>
</comment>
<keyword evidence="8" id="KW-0472">Membrane</keyword>
<dbReference type="PROSITE" id="PS50109">
    <property type="entry name" value="HIS_KIN"/>
    <property type="match status" value="1"/>
</dbReference>
<keyword evidence="11" id="KW-1185">Reference proteome</keyword>
<evidence type="ECO:0000256" key="8">
    <source>
        <dbReference type="SAM" id="Phobius"/>
    </source>
</evidence>
<dbReference type="SUPFAM" id="SSF55874">
    <property type="entry name" value="ATPase domain of HSP90 chaperone/DNA topoisomerase II/histidine kinase"/>
    <property type="match status" value="1"/>
</dbReference>
<comment type="caution">
    <text evidence="10">The sequence shown here is derived from an EMBL/GenBank/DDBJ whole genome shotgun (WGS) entry which is preliminary data.</text>
</comment>
<dbReference type="Proteomes" id="UP001299546">
    <property type="component" value="Unassembled WGS sequence"/>
</dbReference>
<evidence type="ECO:0000256" key="7">
    <source>
        <dbReference type="ARBA" id="ARBA00023012"/>
    </source>
</evidence>
<evidence type="ECO:0000313" key="11">
    <source>
        <dbReference type="Proteomes" id="UP001299546"/>
    </source>
</evidence>
<dbReference type="EC" id="2.7.13.3" evidence="3"/>
<protein>
    <recommendedName>
        <fullName evidence="3">histidine kinase</fullName>
        <ecNumber evidence="3">2.7.13.3</ecNumber>
    </recommendedName>
</protein>
<keyword evidence="8" id="KW-0812">Transmembrane</keyword>
<dbReference type="CDD" id="cd00082">
    <property type="entry name" value="HisKA"/>
    <property type="match status" value="1"/>
</dbReference>
<dbReference type="PRINTS" id="PR00344">
    <property type="entry name" value="BCTRLSENSOR"/>
</dbReference>
<feature type="transmembrane region" description="Helical" evidence="8">
    <location>
        <begin position="170"/>
        <end position="189"/>
    </location>
</feature>
<dbReference type="InterPro" id="IPR003661">
    <property type="entry name" value="HisK_dim/P_dom"/>
</dbReference>
<accession>A0ABS8DFZ9</accession>
<proteinExistence type="predicted"/>
<gene>
    <name evidence="10" type="ORF">LIZ65_08335</name>
</gene>
<dbReference type="InterPro" id="IPR036097">
    <property type="entry name" value="HisK_dim/P_sf"/>
</dbReference>
<dbReference type="SMART" id="SM00387">
    <property type="entry name" value="HATPase_c"/>
    <property type="match status" value="1"/>
</dbReference>
<dbReference type="InterPro" id="IPR050351">
    <property type="entry name" value="BphY/WalK/GraS-like"/>
</dbReference>
<dbReference type="Pfam" id="PF02518">
    <property type="entry name" value="HATPase_c"/>
    <property type="match status" value="1"/>
</dbReference>
<organism evidence="10 11">
    <name type="scientific">Bariatricus massiliensis</name>
    <dbReference type="NCBI Taxonomy" id="1745713"/>
    <lineage>
        <taxon>Bacteria</taxon>
        <taxon>Bacillati</taxon>
        <taxon>Bacillota</taxon>
        <taxon>Clostridia</taxon>
        <taxon>Lachnospirales</taxon>
        <taxon>Lachnospiraceae</taxon>
        <taxon>Bariatricus</taxon>
    </lineage>
</organism>
<keyword evidence="4" id="KW-0597">Phosphoprotein</keyword>
<name>A0ABS8DFZ9_9FIRM</name>
<dbReference type="RefSeq" id="WP_066734211.1">
    <property type="nucleotide sequence ID" value="NZ_JAJCIQ010000003.1"/>
</dbReference>
<dbReference type="InterPro" id="IPR004358">
    <property type="entry name" value="Sig_transdc_His_kin-like_C"/>
</dbReference>
<dbReference type="Pfam" id="PF00512">
    <property type="entry name" value="HisKA"/>
    <property type="match status" value="1"/>
</dbReference>
<evidence type="ECO:0000256" key="5">
    <source>
        <dbReference type="ARBA" id="ARBA00022679"/>
    </source>
</evidence>
<keyword evidence="8" id="KW-1133">Transmembrane helix</keyword>
<dbReference type="PANTHER" id="PTHR45453:SF1">
    <property type="entry name" value="PHOSPHATE REGULON SENSOR PROTEIN PHOR"/>
    <property type="match status" value="1"/>
</dbReference>
<dbReference type="CDD" id="cd00075">
    <property type="entry name" value="HATPase"/>
    <property type="match status" value="1"/>
</dbReference>
<dbReference type="GO" id="GO:0016301">
    <property type="term" value="F:kinase activity"/>
    <property type="evidence" value="ECO:0007669"/>
    <property type="project" value="UniProtKB-KW"/>
</dbReference>
<dbReference type="Gene3D" id="3.30.565.10">
    <property type="entry name" value="Histidine kinase-like ATPase, C-terminal domain"/>
    <property type="match status" value="1"/>
</dbReference>
<dbReference type="PANTHER" id="PTHR45453">
    <property type="entry name" value="PHOSPHATE REGULON SENSOR PROTEIN PHOR"/>
    <property type="match status" value="1"/>
</dbReference>
<keyword evidence="5" id="KW-0808">Transferase</keyword>
<evidence type="ECO:0000256" key="3">
    <source>
        <dbReference type="ARBA" id="ARBA00012438"/>
    </source>
</evidence>
<sequence>MKTRNKNVLLLRIVAFISSIVLLLAAIVMGMVYYIFYIPEPEGLSLASWPSTFTKSFSTWLYSENGDICVEEMGLERLDDYGLWVQIVDESGREVFSHNKPKDYPDSYLASELISFGTDNYDENYTVFVNSFEDEGNTWNYIVGFPYAIGKYMLYYNGENVGRLSPMVRAAIFIAFTALLLFVIAYCFWLSHKLSKISGGIKNISRRTYEPIKENGTFSEVYRALNKMDDEIKHADKIEDETEQTRREWIANITHDMKTPLSPIKGYAELLADGKLADIDEIQEFGTIILKNVNHTEKLINDLKLTYQLESGAFPYHPQEVSIVHSLREWVIDEINDPQFAGNDIELDCSNSEISAQIDEDLFRRAVQNIIINAFVHNPPKTKVTVYVSDESDKRITISIRDNGNGMDEEELSKLFSRYYRGTSTEQKAEGSGLGLAIAKQIIILHGGDIAVTSKPGTGTEFVISIPRLIN</sequence>
<feature type="transmembrane region" description="Helical" evidence="8">
    <location>
        <begin position="9"/>
        <end position="36"/>
    </location>
</feature>
<dbReference type="InterPro" id="IPR005467">
    <property type="entry name" value="His_kinase_dom"/>
</dbReference>